<feature type="binding site" evidence="2">
    <location>
        <position position="74"/>
    </location>
    <ligand>
        <name>substrate</name>
    </ligand>
</feature>
<keyword evidence="2" id="KW-0479">Metal-binding</keyword>
<dbReference type="Gene3D" id="3.40.1180.10">
    <property type="entry name" value="Decaprenyl diphosphate synthase-like"/>
    <property type="match status" value="1"/>
</dbReference>
<dbReference type="PANTHER" id="PTHR10291:SF0">
    <property type="entry name" value="DEHYDRODOLICHYL DIPHOSPHATE SYNTHASE 2"/>
    <property type="match status" value="1"/>
</dbReference>
<dbReference type="AlphaFoldDB" id="A0A841GRC8"/>
<dbReference type="InterPro" id="IPR036424">
    <property type="entry name" value="UPP_synth-like_sf"/>
</dbReference>
<comment type="subunit">
    <text evidence="2">Homodimer.</text>
</comment>
<dbReference type="Proteomes" id="UP000582837">
    <property type="component" value="Unassembled WGS sequence"/>
</dbReference>
<feature type="binding site" evidence="2">
    <location>
        <position position="42"/>
    </location>
    <ligand>
        <name>substrate</name>
    </ligand>
</feature>
<dbReference type="RefSeq" id="WP_170039942.1">
    <property type="nucleotide sequence ID" value="NZ_JABDTL010000002.1"/>
</dbReference>
<dbReference type="PANTHER" id="PTHR10291">
    <property type="entry name" value="DEHYDRODOLICHYL DIPHOSPHATE SYNTHASE FAMILY MEMBER"/>
    <property type="match status" value="1"/>
</dbReference>
<dbReference type="InterPro" id="IPR001441">
    <property type="entry name" value="UPP_synth-like"/>
</dbReference>
<dbReference type="FunFam" id="3.40.1180.10:FF:000001">
    <property type="entry name" value="(2E,6E)-farnesyl-diphosphate-specific ditrans,polycis-undecaprenyl-diphosphate synthase"/>
    <property type="match status" value="1"/>
</dbReference>
<evidence type="ECO:0000256" key="1">
    <source>
        <dbReference type="ARBA" id="ARBA00022679"/>
    </source>
</evidence>
<comment type="cofactor">
    <cofactor evidence="2">
        <name>Mg(2+)</name>
        <dbReference type="ChEBI" id="CHEBI:18420"/>
    </cofactor>
    <text evidence="2">Binds 2 magnesium ions per subunit.</text>
</comment>
<comment type="caution">
    <text evidence="3">The sequence shown here is derived from an EMBL/GenBank/DDBJ whole genome shotgun (WGS) entry which is preliminary data.</text>
</comment>
<gene>
    <name evidence="3" type="ORF">HNQ61_001769</name>
</gene>
<evidence type="ECO:0000256" key="2">
    <source>
        <dbReference type="HAMAP-Rule" id="MF_01139"/>
    </source>
</evidence>
<dbReference type="CDD" id="cd00475">
    <property type="entry name" value="Cis_IPPS"/>
    <property type="match status" value="1"/>
</dbReference>
<dbReference type="EC" id="2.5.1.-" evidence="2"/>
<feature type="binding site" evidence="2">
    <location>
        <begin position="70"/>
        <end position="72"/>
    </location>
    <ligand>
        <name>substrate</name>
    </ligand>
</feature>
<dbReference type="EMBL" id="JACHIA010000003">
    <property type="protein sequence ID" value="MBB6070152.1"/>
    <property type="molecule type" value="Genomic_DNA"/>
</dbReference>
<reference evidence="3 4" key="1">
    <citation type="submission" date="2020-08" db="EMBL/GenBank/DDBJ databases">
        <title>Genomic Encyclopedia of Type Strains, Phase IV (KMG-IV): sequencing the most valuable type-strain genomes for metagenomic binning, comparative biology and taxonomic classification.</title>
        <authorList>
            <person name="Goeker M."/>
        </authorList>
    </citation>
    <scope>NUCLEOTIDE SEQUENCE [LARGE SCALE GENOMIC DNA]</scope>
    <source>
        <strain evidence="3 4">DSM 29007</strain>
    </source>
</reference>
<dbReference type="GO" id="GO:0008834">
    <property type="term" value="F:ditrans,polycis-undecaprenyl-diphosphate synthase [(2E,6E)-farnesyl-diphosphate specific] activity"/>
    <property type="evidence" value="ECO:0007669"/>
    <property type="project" value="TreeGrafter"/>
</dbReference>
<keyword evidence="4" id="KW-1185">Reference proteome</keyword>
<protein>
    <recommendedName>
        <fullName evidence="2">Isoprenyl transferase</fullName>
        <ecNumber evidence="2">2.5.1.-</ecNumber>
    </recommendedName>
</protein>
<dbReference type="InterPro" id="IPR018520">
    <property type="entry name" value="UPP_synth-like_CS"/>
</dbReference>
<comment type="similarity">
    <text evidence="2">Belongs to the UPP synthase family.</text>
</comment>
<dbReference type="HAMAP" id="MF_01139">
    <property type="entry name" value="ISPT"/>
    <property type="match status" value="1"/>
</dbReference>
<dbReference type="Pfam" id="PF01255">
    <property type="entry name" value="Prenyltransf"/>
    <property type="match status" value="1"/>
</dbReference>
<feature type="binding site" evidence="2">
    <location>
        <position position="25"/>
    </location>
    <ligand>
        <name>Mg(2+)</name>
        <dbReference type="ChEBI" id="CHEBI:18420"/>
    </ligand>
</feature>
<evidence type="ECO:0000313" key="4">
    <source>
        <dbReference type="Proteomes" id="UP000582837"/>
    </source>
</evidence>
<keyword evidence="1 2" id="KW-0808">Transferase</keyword>
<dbReference type="PROSITE" id="PS01066">
    <property type="entry name" value="UPP_SYNTHASE"/>
    <property type="match status" value="1"/>
</dbReference>
<feature type="active site" evidence="2">
    <location>
        <position position="25"/>
    </location>
</feature>
<feature type="binding site" evidence="2">
    <location>
        <position position="30"/>
    </location>
    <ligand>
        <name>substrate</name>
    </ligand>
</feature>
<feature type="binding site" evidence="2">
    <location>
        <begin position="26"/>
        <end position="29"/>
    </location>
    <ligand>
        <name>substrate</name>
    </ligand>
</feature>
<dbReference type="GO" id="GO:0005829">
    <property type="term" value="C:cytosol"/>
    <property type="evidence" value="ECO:0007669"/>
    <property type="project" value="TreeGrafter"/>
</dbReference>
<proteinExistence type="inferred from homology"/>
<dbReference type="NCBIfam" id="TIGR00055">
    <property type="entry name" value="uppS"/>
    <property type="match status" value="1"/>
</dbReference>
<feature type="binding site" evidence="2">
    <location>
        <begin position="199"/>
        <end position="201"/>
    </location>
    <ligand>
        <name>substrate</name>
    </ligand>
</feature>
<evidence type="ECO:0000313" key="3">
    <source>
        <dbReference type="EMBL" id="MBB6070152.1"/>
    </source>
</evidence>
<dbReference type="GO" id="GO:0016094">
    <property type="term" value="P:polyprenol biosynthetic process"/>
    <property type="evidence" value="ECO:0007669"/>
    <property type="project" value="TreeGrafter"/>
</dbReference>
<comment type="function">
    <text evidence="2">Catalyzes the condensation of isopentenyl diphosphate (IPP) with allylic pyrophosphates generating different type of terpenoids.</text>
</comment>
<feature type="active site" description="Proton acceptor" evidence="2">
    <location>
        <position position="73"/>
    </location>
</feature>
<organism evidence="3 4">
    <name type="scientific">Longimicrobium terrae</name>
    <dbReference type="NCBI Taxonomy" id="1639882"/>
    <lineage>
        <taxon>Bacteria</taxon>
        <taxon>Pseudomonadati</taxon>
        <taxon>Gemmatimonadota</taxon>
        <taxon>Longimicrobiia</taxon>
        <taxon>Longimicrobiales</taxon>
        <taxon>Longimicrobiaceae</taxon>
        <taxon>Longimicrobium</taxon>
    </lineage>
</organism>
<feature type="binding site" evidence="2">
    <location>
        <position position="76"/>
    </location>
    <ligand>
        <name>substrate</name>
    </ligand>
</feature>
<dbReference type="SUPFAM" id="SSF64005">
    <property type="entry name" value="Undecaprenyl diphosphate synthase"/>
    <property type="match status" value="1"/>
</dbReference>
<feature type="binding site" evidence="2">
    <location>
        <position position="38"/>
    </location>
    <ligand>
        <name>substrate</name>
    </ligand>
</feature>
<name>A0A841GRC8_9BACT</name>
<feature type="binding site" evidence="2">
    <location>
        <position position="212"/>
    </location>
    <ligand>
        <name>Mg(2+)</name>
        <dbReference type="ChEBI" id="CHEBI:18420"/>
    </ligand>
</feature>
<feature type="binding site" evidence="2">
    <location>
        <position position="193"/>
    </location>
    <ligand>
        <name>substrate</name>
    </ligand>
</feature>
<keyword evidence="2" id="KW-0460">Magnesium</keyword>
<accession>A0A841GRC8</accession>
<dbReference type="GO" id="GO:0000287">
    <property type="term" value="F:magnesium ion binding"/>
    <property type="evidence" value="ECO:0007669"/>
    <property type="project" value="UniProtKB-UniRule"/>
</dbReference>
<sequence>MSHDPLLHEVRLNGAVPRHVAVIMDGNGRWARERGKPREFGHRAGMRAVRASVEAAIEAGVEVLTLYAFSAENWGRPPTEVSALMGLLELYVRRERRDLKEKGVEVRCIGEMDRLGPRTRGALQSIIDHTRGGPKMRLNLAISYGARQEIVLAARRLAERVAAGTLLPGEIDEALFAQQTYTPDDPDPDLLIRTSGEMRISNFMLWQLAYTELYVTPVLWPDFGREQFYQALLEYQRRERRFGRVLAT</sequence>